<dbReference type="Pfam" id="PF00512">
    <property type="entry name" value="HisKA"/>
    <property type="match status" value="1"/>
</dbReference>
<dbReference type="Pfam" id="PF00989">
    <property type="entry name" value="PAS"/>
    <property type="match status" value="1"/>
</dbReference>
<dbReference type="SMART" id="SM00388">
    <property type="entry name" value="HisKA"/>
    <property type="match status" value="1"/>
</dbReference>
<dbReference type="NCBIfam" id="TIGR00229">
    <property type="entry name" value="sensory_box"/>
    <property type="match status" value="1"/>
</dbReference>
<sequence length="1205" mass="133209">MDERLGSSLVDLPTELRALADFLSVDSSPTTILRVPALENEQYETVYCNEAFHDLPSPEKELQDLQDALKRTLALDRDLQVLHNRHLSGARWQTRISKRYCIATAVVGRAHIVDQQPFKLDAAGVEVHNTGHSNGNGHSKLNGGHVNGEGLGDSDNEPVKRCLDWTRSDTPSVSPWIDFVRSVDWASTAVGPMHSWPMQLRQYVMAIMVNPNPRILVWGTEWVFFYNEACVQLFGKKHPECMGQHTSVAFAEAWPEIEPLIGTAYRGETLKVDRALMSIERNGFLEETYWDFTLLPVLSLDGHAMGALDEITEMTTSVTGERRRNAVSSLTEYIETASTLPQLWSAVLESMGSVSVDLPFAMLYAVVDDVPETNETESLSTESHSNATPKKAVLAGTVGLSSDHQAAIETFALLEHIETGPGLVSSCLQAWKEARPVMVSTDEGNLPESLATGVPGRGFGDPVRKAIISPIKSTTGGEVLAILVTGLCPRAPINAEYKLYLQITVEFIEKAAALISLPEEHRRTQKISDDINNALAQQLKLTTLKAERSEAKFSRLAATSPTGMFLLDSEGRALYVNDTYLDMLGLPPDDSVVKRPEGSAWKDQVHEEDLDRFIETWDVLKEQKVPITIEYRSKKPWKSTDKSGQEMSGESWLLATAFPEIEADGSVSTIQGWLTDISHRKFSEQLLEQRLEDVLEDKQRTERFIDMTSHELRNPLSAILQSADSIVSTLDAAGPGSNLRDEEISLSARTVEEIVDAAETIILCAQHQKRIVDDILTLSKLDASLLVISPEKVQPPMLVTKALKMYEAEIARAGIDAQLCIEPTYEQLGVDWVILDPSRLLQVVINLLTNAIKFTQYSDVRHIKVCLGASYQAPTGKHHGISFVPIRHARHARTPAIEWGEGEDIYLQIAVYDTGRGLSEDEMKVLFQRFSQASPKTYKQYGGSGLGLFISRELCELQGGQIGVASEKGKKTVFTFYVKAKRWMPDSPKTARRPPVTRFASASASPVAFSRRGSSVLQNASDQLGQETKESEAICEVFEPQTDQSSITPHLKVPTPTTNGVQNSEMHVLIVEDNLVNQKVMSQQLRRAGCVVHVANHGGECLEFLEKSTFCSAETMLHVILLDLEMPTMDGLTCVKHIRERQLSGKITSHVPVIAVTANARNEQISIAIDAGMDQVVTKPFRIPELVPQMEALVAEVALAKANLT</sequence>
<dbReference type="InterPro" id="IPR050956">
    <property type="entry name" value="2C_system_His_kinase"/>
</dbReference>
<evidence type="ECO:0000256" key="1">
    <source>
        <dbReference type="ARBA" id="ARBA00022553"/>
    </source>
</evidence>
<dbReference type="SUPFAM" id="SSF52172">
    <property type="entry name" value="CheY-like"/>
    <property type="match status" value="1"/>
</dbReference>
<dbReference type="SUPFAM" id="SSF55874">
    <property type="entry name" value="ATPase domain of HSP90 chaperone/DNA topoisomerase II/histidine kinase"/>
    <property type="match status" value="1"/>
</dbReference>
<dbReference type="InterPro" id="IPR036890">
    <property type="entry name" value="HATPase_C_sf"/>
</dbReference>
<dbReference type="InterPro" id="IPR013767">
    <property type="entry name" value="PAS_fold"/>
</dbReference>
<feature type="domain" description="Response regulatory" evidence="4">
    <location>
        <begin position="1067"/>
        <end position="1194"/>
    </location>
</feature>
<feature type="modified residue" description="4-aspartylphosphate" evidence="2">
    <location>
        <position position="1123"/>
    </location>
</feature>
<dbReference type="SMART" id="SM00091">
    <property type="entry name" value="PAS"/>
    <property type="match status" value="2"/>
</dbReference>
<dbReference type="InterPro" id="IPR011006">
    <property type="entry name" value="CheY-like_superfamily"/>
</dbReference>
<dbReference type="SMART" id="SM00387">
    <property type="entry name" value="HATPase_c"/>
    <property type="match status" value="1"/>
</dbReference>
<dbReference type="PROSITE" id="PS50112">
    <property type="entry name" value="PAS"/>
    <property type="match status" value="1"/>
</dbReference>
<dbReference type="InterPro" id="IPR036097">
    <property type="entry name" value="HisK_dim/P_sf"/>
</dbReference>
<proteinExistence type="predicted"/>
<gene>
    <name evidence="6" type="ORF">PRZ48_014557</name>
</gene>
<dbReference type="PROSITE" id="PS50109">
    <property type="entry name" value="HIS_KIN"/>
    <property type="match status" value="1"/>
</dbReference>
<keyword evidence="7" id="KW-1185">Reference proteome</keyword>
<evidence type="ECO:0000313" key="7">
    <source>
        <dbReference type="Proteomes" id="UP001305779"/>
    </source>
</evidence>
<dbReference type="Gene3D" id="3.30.450.20">
    <property type="entry name" value="PAS domain"/>
    <property type="match status" value="2"/>
</dbReference>
<dbReference type="SUPFAM" id="SSF47384">
    <property type="entry name" value="Homodimeric domain of signal transducing histidine kinase"/>
    <property type="match status" value="1"/>
</dbReference>
<dbReference type="Gene3D" id="1.10.287.130">
    <property type="match status" value="1"/>
</dbReference>
<dbReference type="Gene3D" id="3.40.50.2300">
    <property type="match status" value="1"/>
</dbReference>
<reference evidence="6 7" key="1">
    <citation type="journal article" date="2023" name="G3 (Bethesda)">
        <title>A chromosome-level genome assembly of Zasmidium syzygii isolated from banana leaves.</title>
        <authorList>
            <person name="van Westerhoven A.C."/>
            <person name="Mehrabi R."/>
            <person name="Talebi R."/>
            <person name="Steentjes M.B.F."/>
            <person name="Corcolon B."/>
            <person name="Chong P.A."/>
            <person name="Kema G.H.J."/>
            <person name="Seidl M.F."/>
        </authorList>
    </citation>
    <scope>NUCLEOTIDE SEQUENCE [LARGE SCALE GENOMIC DNA]</scope>
    <source>
        <strain evidence="6 7">P124</strain>
    </source>
</reference>
<dbReference type="CDD" id="cd00130">
    <property type="entry name" value="PAS"/>
    <property type="match status" value="1"/>
</dbReference>
<protein>
    <recommendedName>
        <fullName evidence="8">LOV domain-containing protein</fullName>
    </recommendedName>
</protein>
<dbReference type="PANTHER" id="PTHR43719">
    <property type="entry name" value="TWO-COMPONENT HISTIDINE KINASE"/>
    <property type="match status" value="1"/>
</dbReference>
<dbReference type="SMART" id="SM00448">
    <property type="entry name" value="REC"/>
    <property type="match status" value="1"/>
</dbReference>
<feature type="domain" description="PAS" evidence="5">
    <location>
        <begin position="549"/>
        <end position="624"/>
    </location>
</feature>
<dbReference type="CDD" id="cd17546">
    <property type="entry name" value="REC_hyHK_CKI1_RcsC-like"/>
    <property type="match status" value="1"/>
</dbReference>
<evidence type="ECO:0000256" key="2">
    <source>
        <dbReference type="PROSITE-ProRule" id="PRU00169"/>
    </source>
</evidence>
<dbReference type="SUPFAM" id="SSF55785">
    <property type="entry name" value="PYP-like sensor domain (PAS domain)"/>
    <property type="match status" value="1"/>
</dbReference>
<organism evidence="6 7">
    <name type="scientific">Zasmidium cellare</name>
    <name type="common">Wine cellar mold</name>
    <name type="synonym">Racodium cellare</name>
    <dbReference type="NCBI Taxonomy" id="395010"/>
    <lineage>
        <taxon>Eukaryota</taxon>
        <taxon>Fungi</taxon>
        <taxon>Dikarya</taxon>
        <taxon>Ascomycota</taxon>
        <taxon>Pezizomycotina</taxon>
        <taxon>Dothideomycetes</taxon>
        <taxon>Dothideomycetidae</taxon>
        <taxon>Mycosphaerellales</taxon>
        <taxon>Mycosphaerellaceae</taxon>
        <taxon>Zasmidium</taxon>
    </lineage>
</organism>
<dbReference type="Proteomes" id="UP001305779">
    <property type="component" value="Unassembled WGS sequence"/>
</dbReference>
<dbReference type="PRINTS" id="PR00344">
    <property type="entry name" value="BCTRLSENSOR"/>
</dbReference>
<dbReference type="CDD" id="cd00082">
    <property type="entry name" value="HisKA"/>
    <property type="match status" value="1"/>
</dbReference>
<dbReference type="InterPro" id="IPR004358">
    <property type="entry name" value="Sig_transdc_His_kin-like_C"/>
</dbReference>
<dbReference type="Pfam" id="PF00072">
    <property type="entry name" value="Response_reg"/>
    <property type="match status" value="1"/>
</dbReference>
<accession>A0ABR0DYL3</accession>
<evidence type="ECO:0000259" key="4">
    <source>
        <dbReference type="PROSITE" id="PS50110"/>
    </source>
</evidence>
<dbReference type="PROSITE" id="PS50110">
    <property type="entry name" value="RESPONSE_REGULATORY"/>
    <property type="match status" value="1"/>
</dbReference>
<comment type="caution">
    <text evidence="6">The sequence shown here is derived from an EMBL/GenBank/DDBJ whole genome shotgun (WGS) entry which is preliminary data.</text>
</comment>
<evidence type="ECO:0000259" key="5">
    <source>
        <dbReference type="PROSITE" id="PS50112"/>
    </source>
</evidence>
<dbReference type="Gene3D" id="3.30.565.10">
    <property type="entry name" value="Histidine kinase-like ATPase, C-terminal domain"/>
    <property type="match status" value="1"/>
</dbReference>
<feature type="domain" description="Histidine kinase" evidence="3">
    <location>
        <begin position="707"/>
        <end position="982"/>
    </location>
</feature>
<dbReference type="InterPro" id="IPR005467">
    <property type="entry name" value="His_kinase_dom"/>
</dbReference>
<dbReference type="Pfam" id="PF02518">
    <property type="entry name" value="HATPase_c"/>
    <property type="match status" value="1"/>
</dbReference>
<dbReference type="EMBL" id="JAXOVC010000014">
    <property type="protein sequence ID" value="KAK4494259.1"/>
    <property type="molecule type" value="Genomic_DNA"/>
</dbReference>
<dbReference type="InterPro" id="IPR003594">
    <property type="entry name" value="HATPase_dom"/>
</dbReference>
<evidence type="ECO:0008006" key="8">
    <source>
        <dbReference type="Google" id="ProtNLM"/>
    </source>
</evidence>
<dbReference type="PANTHER" id="PTHR43719:SF30">
    <property type="entry name" value="TWO-COMPONENT SYSTEM RESPONSE REGULATOR"/>
    <property type="match status" value="1"/>
</dbReference>
<dbReference type="InterPro" id="IPR000014">
    <property type="entry name" value="PAS"/>
</dbReference>
<keyword evidence="1 2" id="KW-0597">Phosphoprotein</keyword>
<dbReference type="InterPro" id="IPR035965">
    <property type="entry name" value="PAS-like_dom_sf"/>
</dbReference>
<dbReference type="InterPro" id="IPR003661">
    <property type="entry name" value="HisK_dim/P_dom"/>
</dbReference>
<dbReference type="InterPro" id="IPR001789">
    <property type="entry name" value="Sig_transdc_resp-reg_receiver"/>
</dbReference>
<name>A0ABR0DYL3_ZASCE</name>
<evidence type="ECO:0000259" key="3">
    <source>
        <dbReference type="PROSITE" id="PS50109"/>
    </source>
</evidence>
<evidence type="ECO:0000313" key="6">
    <source>
        <dbReference type="EMBL" id="KAK4494259.1"/>
    </source>
</evidence>